<dbReference type="AlphaFoldDB" id="A0A5B7FE98"/>
<evidence type="ECO:0000313" key="3">
    <source>
        <dbReference type="Proteomes" id="UP000324222"/>
    </source>
</evidence>
<feature type="region of interest" description="Disordered" evidence="1">
    <location>
        <begin position="198"/>
        <end position="221"/>
    </location>
</feature>
<proteinExistence type="predicted"/>
<evidence type="ECO:0000313" key="2">
    <source>
        <dbReference type="EMBL" id="MPC43897.1"/>
    </source>
</evidence>
<gene>
    <name evidence="2" type="ORF">E2C01_037552</name>
</gene>
<evidence type="ECO:0000256" key="1">
    <source>
        <dbReference type="SAM" id="MobiDB-lite"/>
    </source>
</evidence>
<name>A0A5B7FE98_PORTR</name>
<feature type="compositionally biased region" description="Basic residues" evidence="1">
    <location>
        <begin position="202"/>
        <end position="211"/>
    </location>
</feature>
<reference evidence="2 3" key="1">
    <citation type="submission" date="2019-05" db="EMBL/GenBank/DDBJ databases">
        <title>Another draft genome of Portunus trituberculatus and its Hox gene families provides insights of decapod evolution.</title>
        <authorList>
            <person name="Jeong J.-H."/>
            <person name="Song I."/>
            <person name="Kim S."/>
            <person name="Choi T."/>
            <person name="Kim D."/>
            <person name="Ryu S."/>
            <person name="Kim W."/>
        </authorList>
    </citation>
    <scope>NUCLEOTIDE SEQUENCE [LARGE SCALE GENOMIC DNA]</scope>
    <source>
        <tissue evidence="2">Muscle</tissue>
    </source>
</reference>
<accession>A0A5B7FE98</accession>
<keyword evidence="3" id="KW-1185">Reference proteome</keyword>
<protein>
    <submittedName>
        <fullName evidence="2">Uncharacterized protein</fullName>
    </submittedName>
</protein>
<sequence length="302" mass="33166">MTVIARRHGCVGWCCELVIVKVAGFVGTGREEERLGVEKGEVIRREPMAVVMVAVMVALRLRPGMWQQCGWWAPLAVSPGRNRSPPPPISSSNILKLRSLSVTWVWAAEAGAAGGFDTSQRQREERVEGRWNEAPPCGGGCALCCSGCVYSVKALRELYYRVHRAKVRTGYVHPERLALREVATRKLRERFPRCESAATSLRARRPPHATRHPPPAAHRPAPQVLLGGVRDRLRYFGINGISNVGQNGGAEHEYSCRGCVDLAVEGGVGEVSGRHRAHASRGHVPEALPLCRATRRVTLVNL</sequence>
<organism evidence="2 3">
    <name type="scientific">Portunus trituberculatus</name>
    <name type="common">Swimming crab</name>
    <name type="synonym">Neptunus trituberculatus</name>
    <dbReference type="NCBI Taxonomy" id="210409"/>
    <lineage>
        <taxon>Eukaryota</taxon>
        <taxon>Metazoa</taxon>
        <taxon>Ecdysozoa</taxon>
        <taxon>Arthropoda</taxon>
        <taxon>Crustacea</taxon>
        <taxon>Multicrustacea</taxon>
        <taxon>Malacostraca</taxon>
        <taxon>Eumalacostraca</taxon>
        <taxon>Eucarida</taxon>
        <taxon>Decapoda</taxon>
        <taxon>Pleocyemata</taxon>
        <taxon>Brachyura</taxon>
        <taxon>Eubrachyura</taxon>
        <taxon>Portunoidea</taxon>
        <taxon>Portunidae</taxon>
        <taxon>Portuninae</taxon>
        <taxon>Portunus</taxon>
    </lineage>
</organism>
<dbReference type="EMBL" id="VSRR010006035">
    <property type="protein sequence ID" value="MPC43897.1"/>
    <property type="molecule type" value="Genomic_DNA"/>
</dbReference>
<comment type="caution">
    <text evidence="2">The sequence shown here is derived from an EMBL/GenBank/DDBJ whole genome shotgun (WGS) entry which is preliminary data.</text>
</comment>
<dbReference type="Proteomes" id="UP000324222">
    <property type="component" value="Unassembled WGS sequence"/>
</dbReference>